<dbReference type="STRING" id="200361.A0A453MVX6"/>
<keyword evidence="7" id="KW-1185">Reference proteome</keyword>
<reference evidence="7" key="2">
    <citation type="journal article" date="2017" name="Nat. Plants">
        <title>The Aegilops tauschii genome reveals multiple impacts of transposons.</title>
        <authorList>
            <person name="Zhao G."/>
            <person name="Zou C."/>
            <person name="Li K."/>
            <person name="Wang K."/>
            <person name="Li T."/>
            <person name="Gao L."/>
            <person name="Zhang X."/>
            <person name="Wang H."/>
            <person name="Yang Z."/>
            <person name="Liu X."/>
            <person name="Jiang W."/>
            <person name="Mao L."/>
            <person name="Kong X."/>
            <person name="Jiao Y."/>
            <person name="Jia J."/>
        </authorList>
    </citation>
    <scope>NUCLEOTIDE SEQUENCE [LARGE SCALE GENOMIC DNA]</scope>
    <source>
        <strain evidence="7">cv. AL8/78</strain>
    </source>
</reference>
<evidence type="ECO:0000256" key="1">
    <source>
        <dbReference type="ARBA" id="ARBA00022723"/>
    </source>
</evidence>
<evidence type="ECO:0000256" key="4">
    <source>
        <dbReference type="PROSITE-ProRule" id="PRU00325"/>
    </source>
</evidence>
<feature type="domain" description="SWIM-type" evidence="5">
    <location>
        <begin position="153"/>
        <end position="208"/>
    </location>
</feature>
<evidence type="ECO:0000256" key="3">
    <source>
        <dbReference type="ARBA" id="ARBA00022833"/>
    </source>
</evidence>
<reference evidence="7" key="1">
    <citation type="journal article" date="2014" name="Science">
        <title>Ancient hybridizations among the ancestral genomes of bread wheat.</title>
        <authorList>
            <consortium name="International Wheat Genome Sequencing Consortium,"/>
            <person name="Marcussen T."/>
            <person name="Sandve S.R."/>
            <person name="Heier L."/>
            <person name="Spannagl M."/>
            <person name="Pfeifer M."/>
            <person name="Jakobsen K.S."/>
            <person name="Wulff B.B."/>
            <person name="Steuernagel B."/>
            <person name="Mayer K.F."/>
            <person name="Olsen O.A."/>
        </authorList>
    </citation>
    <scope>NUCLEOTIDE SEQUENCE [LARGE SCALE GENOMIC DNA]</scope>
    <source>
        <strain evidence="7">cv. AL8/78</strain>
    </source>
</reference>
<dbReference type="EnsemblPlants" id="AET6Gv20113800.1">
    <property type="protein sequence ID" value="AET6Gv20113800.1"/>
    <property type="gene ID" value="AET6Gv20113800"/>
</dbReference>
<dbReference type="InterPro" id="IPR006564">
    <property type="entry name" value="Znf_PMZ"/>
</dbReference>
<dbReference type="Proteomes" id="UP000015105">
    <property type="component" value="Chromosome 6D"/>
</dbReference>
<proteinExistence type="predicted"/>
<dbReference type="SMART" id="SM00575">
    <property type="entry name" value="ZnF_PMZ"/>
    <property type="match status" value="1"/>
</dbReference>
<dbReference type="Gramene" id="AET6Gv20113800.1">
    <property type="protein sequence ID" value="AET6Gv20113800.1"/>
    <property type="gene ID" value="AET6Gv20113800"/>
</dbReference>
<reference evidence="6" key="4">
    <citation type="submission" date="2019-03" db="UniProtKB">
        <authorList>
            <consortium name="EnsemblPlants"/>
        </authorList>
    </citation>
    <scope>IDENTIFICATION</scope>
</reference>
<protein>
    <recommendedName>
        <fullName evidence="5">SWIM-type domain-containing protein</fullName>
    </recommendedName>
</protein>
<keyword evidence="1" id="KW-0479">Metal-binding</keyword>
<organism evidence="6 7">
    <name type="scientific">Aegilops tauschii subsp. strangulata</name>
    <name type="common">Goatgrass</name>
    <dbReference type="NCBI Taxonomy" id="200361"/>
    <lineage>
        <taxon>Eukaryota</taxon>
        <taxon>Viridiplantae</taxon>
        <taxon>Streptophyta</taxon>
        <taxon>Embryophyta</taxon>
        <taxon>Tracheophyta</taxon>
        <taxon>Spermatophyta</taxon>
        <taxon>Magnoliopsida</taxon>
        <taxon>Liliopsida</taxon>
        <taxon>Poales</taxon>
        <taxon>Poaceae</taxon>
        <taxon>BOP clade</taxon>
        <taxon>Pooideae</taxon>
        <taxon>Triticodae</taxon>
        <taxon>Triticeae</taxon>
        <taxon>Triticinae</taxon>
        <taxon>Aegilops</taxon>
    </lineage>
</organism>
<sequence length="298" mass="33971">MEQDQVKLAALIAELEEPVGLGDLPAIDPPNSKRKKGRAIKNFSEWIEKEPPVNWSLLHDIRGARYGHMTTNLAQVYNFVLRGNRALPLRAIVEAVFHGTLRYFRERHELARKHIAGNQNTPYCSRVMEYMAKKIEKAKKHTVRLIGNEERRYEVQLPTNGFSSANEVKTHEVKIGTKFYPTCECTCNKPKLLHLPCSHVLAACGQIELAAISFVSPYYLKDAVLITWIGEMTGFRVVGNFNKVNDSERVYILDPELRRISRGRRKASRIQNDMDQSEAGGATRQCLLCAVYGHKMKY</sequence>
<reference evidence="6" key="5">
    <citation type="journal article" date="2021" name="G3 (Bethesda)">
        <title>Aegilops tauschii genome assembly Aet v5.0 features greater sequence contiguity and improved annotation.</title>
        <authorList>
            <person name="Wang L."/>
            <person name="Zhu T."/>
            <person name="Rodriguez J.C."/>
            <person name="Deal K.R."/>
            <person name="Dubcovsky J."/>
            <person name="McGuire P.E."/>
            <person name="Lux T."/>
            <person name="Spannagl M."/>
            <person name="Mayer K.F.X."/>
            <person name="Baldrich P."/>
            <person name="Meyers B.C."/>
            <person name="Huo N."/>
            <person name="Gu Y.Q."/>
            <person name="Zhou H."/>
            <person name="Devos K.M."/>
            <person name="Bennetzen J.L."/>
            <person name="Unver T."/>
            <person name="Budak H."/>
            <person name="Gulick P.J."/>
            <person name="Galiba G."/>
            <person name="Kalapos B."/>
            <person name="Nelson D.R."/>
            <person name="Li P."/>
            <person name="You F.M."/>
            <person name="Luo M.C."/>
            <person name="Dvorak J."/>
        </authorList>
    </citation>
    <scope>NUCLEOTIDE SEQUENCE [LARGE SCALE GENOMIC DNA]</scope>
    <source>
        <strain evidence="6">cv. AL8/78</strain>
    </source>
</reference>
<dbReference type="GO" id="GO:0008270">
    <property type="term" value="F:zinc ion binding"/>
    <property type="evidence" value="ECO:0007669"/>
    <property type="project" value="UniProtKB-KW"/>
</dbReference>
<dbReference type="AlphaFoldDB" id="A0A453MVX6"/>
<accession>A0A453MVX6</accession>
<dbReference type="InterPro" id="IPR007527">
    <property type="entry name" value="Znf_SWIM"/>
</dbReference>
<evidence type="ECO:0000259" key="5">
    <source>
        <dbReference type="PROSITE" id="PS50966"/>
    </source>
</evidence>
<reference evidence="6" key="3">
    <citation type="journal article" date="2017" name="Nature">
        <title>Genome sequence of the progenitor of the wheat D genome Aegilops tauschii.</title>
        <authorList>
            <person name="Luo M.C."/>
            <person name="Gu Y.Q."/>
            <person name="Puiu D."/>
            <person name="Wang H."/>
            <person name="Twardziok S.O."/>
            <person name="Deal K.R."/>
            <person name="Huo N."/>
            <person name="Zhu T."/>
            <person name="Wang L."/>
            <person name="Wang Y."/>
            <person name="McGuire P.E."/>
            <person name="Liu S."/>
            <person name="Long H."/>
            <person name="Ramasamy R.K."/>
            <person name="Rodriguez J.C."/>
            <person name="Van S.L."/>
            <person name="Yuan L."/>
            <person name="Wang Z."/>
            <person name="Xia Z."/>
            <person name="Xiao L."/>
            <person name="Anderson O.D."/>
            <person name="Ouyang S."/>
            <person name="Liang Y."/>
            <person name="Zimin A.V."/>
            <person name="Pertea G."/>
            <person name="Qi P."/>
            <person name="Bennetzen J.L."/>
            <person name="Dai X."/>
            <person name="Dawson M.W."/>
            <person name="Muller H.G."/>
            <person name="Kugler K."/>
            <person name="Rivarola-Duarte L."/>
            <person name="Spannagl M."/>
            <person name="Mayer K.F.X."/>
            <person name="Lu F.H."/>
            <person name="Bevan M.W."/>
            <person name="Leroy P."/>
            <person name="Li P."/>
            <person name="You F.M."/>
            <person name="Sun Q."/>
            <person name="Liu Z."/>
            <person name="Lyons E."/>
            <person name="Wicker T."/>
            <person name="Salzberg S.L."/>
            <person name="Devos K.M."/>
            <person name="Dvorak J."/>
        </authorList>
    </citation>
    <scope>NUCLEOTIDE SEQUENCE [LARGE SCALE GENOMIC DNA]</scope>
    <source>
        <strain evidence="6">cv. AL8/78</strain>
    </source>
</reference>
<evidence type="ECO:0000313" key="7">
    <source>
        <dbReference type="Proteomes" id="UP000015105"/>
    </source>
</evidence>
<keyword evidence="3" id="KW-0862">Zinc</keyword>
<name>A0A453MVX6_AEGTS</name>
<keyword evidence="2 4" id="KW-0863">Zinc-finger</keyword>
<evidence type="ECO:0000256" key="2">
    <source>
        <dbReference type="ARBA" id="ARBA00022771"/>
    </source>
</evidence>
<dbReference type="PROSITE" id="PS50966">
    <property type="entry name" value="ZF_SWIM"/>
    <property type="match status" value="1"/>
</dbReference>
<evidence type="ECO:0000313" key="6">
    <source>
        <dbReference type="EnsemblPlants" id="AET6Gv20113800.1"/>
    </source>
</evidence>